<dbReference type="Pfam" id="PF16422">
    <property type="entry name" value="COE1_DBD"/>
    <property type="match status" value="1"/>
</dbReference>
<comment type="caution">
    <text evidence="13">The sequence shown here is derived from an EMBL/GenBank/DDBJ whole genome shotgun (WGS) entry which is preliminary data.</text>
</comment>
<keyword evidence="9 10" id="KW-0539">Nucleus</keyword>
<keyword evidence="14" id="KW-1185">Reference proteome</keyword>
<dbReference type="FunFam" id="2.60.40.3180:FF:000003">
    <property type="entry name" value="Knot, isoform C"/>
    <property type="match status" value="1"/>
</dbReference>
<dbReference type="CDD" id="cd11606">
    <property type="entry name" value="COE_DBD"/>
    <property type="match status" value="1"/>
</dbReference>
<dbReference type="InterPro" id="IPR032201">
    <property type="entry name" value="COE_HLH"/>
</dbReference>
<dbReference type="GO" id="GO:0006355">
    <property type="term" value="P:regulation of DNA-templated transcription"/>
    <property type="evidence" value="ECO:0007669"/>
    <property type="project" value="InterPro"/>
</dbReference>
<dbReference type="GO" id="GO:0005634">
    <property type="term" value="C:nucleus"/>
    <property type="evidence" value="ECO:0007669"/>
    <property type="project" value="UniProtKB-SubCell"/>
</dbReference>
<proteinExistence type="inferred from homology"/>
<evidence type="ECO:0000256" key="4">
    <source>
        <dbReference type="ARBA" id="ARBA00022771"/>
    </source>
</evidence>
<evidence type="ECO:0000256" key="9">
    <source>
        <dbReference type="ARBA" id="ARBA00023242"/>
    </source>
</evidence>
<feature type="compositionally biased region" description="Gly residues" evidence="11">
    <location>
        <begin position="779"/>
        <end position="796"/>
    </location>
</feature>
<sequence length="893" mass="96636">MGVDMGMGSFIHWSHDSQWIGARWKMGKTYQTGWSMRDITRGRAHHDSPDPTPLGPAGTPLVPALTHSTSGTVTGSNVRLGTSKDLSAGHETRLQHFGGDDNTHQGATGKCSDYHFRYTLSCLRHHHLNDFEDEHLWQSVQGTADDIPHEVYEHPSRRTESDTNVTPGVPALTERQPVESPAETRRGERGGDEGFCKDWQREGGSLLPQESPYGLTTRSDEWSSLLPSSTIVGAGGSPWLGLGGGGTGATTGGGSPVELEGHWGRKLYSASVAPPPPPPHHHPRAPLVFAPQDMRQILKEEPVPRAWPQPALADNGTVGVGRAHFEKQPPSNLRKSNFFHFVIALYDRHGQPIEIERTSFMGFVEKDQESEGQKTNNGIQYSLHLLYSNGVRQVQDIYVRLIDSATKQAIMYEGQDKNPEMCRVLLTHEVMCSRCCDKKSCGNRNETPSDPVIIDRFFLKFFLKCNQNCLKNAGNPRDMRRFQVVISTQVGVEGPLLAVSDNMFVHNNSKHGRRAKRLDPSDPGEYNSLYPPIPLQTPCIKAISPNEGWTSGGSTVIIIGENFFDGLQVVFGSMLVWSEFITPHAIKVQAPARQIPGVVDVTLHYKSKQFCKGAPGRFVYVCKYEEKVWYLSREIYANNNYRGEIMRLHRTLPDHAVRANEPLLNFPAVNEPTIDYGFQRLQKLVPRHPGDPEKLPKEIVLKRAADLAEAIYSMPKSGNMGIAGAPRSPGSVHAPAPPTSSSATAFNSYTGQLAVTVQENGSAAKWTDDGSSVTTGAAADGGGGGGGGSGGSGGSVGANVGGNADAYRQSSSASPRGVVTGGGYCGSSASTPHSHSTNGSYSVANPYTGSPTLYTSRLGEVVGSPFNMNPFMLPTCNQGYSAAASPLLSSNGK</sequence>
<comment type="subcellular location">
    <subcellularLocation>
        <location evidence="1 10">Nucleus</location>
    </subcellularLocation>
</comment>
<dbReference type="FunFam" id="2.60.40.10:FF:001458">
    <property type="entry name" value="EBF transcription factor 3b"/>
    <property type="match status" value="1"/>
</dbReference>
<dbReference type="STRING" id="300112.A0A4S2KNE7"/>
<gene>
    <name evidence="13" type="ORF">DBV15_07789</name>
</gene>
<dbReference type="Gene3D" id="1.10.287.4280">
    <property type="match status" value="1"/>
</dbReference>
<evidence type="ECO:0000256" key="2">
    <source>
        <dbReference type="ARBA" id="ARBA00010340"/>
    </source>
</evidence>
<dbReference type="PANTHER" id="PTHR10747">
    <property type="entry name" value="TRANSCRIPTION FACTOR COE FAMILY MEMBER"/>
    <property type="match status" value="1"/>
</dbReference>
<dbReference type="GO" id="GO:0048468">
    <property type="term" value="P:cell development"/>
    <property type="evidence" value="ECO:0007669"/>
    <property type="project" value="UniProtKB-ARBA"/>
</dbReference>
<keyword evidence="8 10" id="KW-0804">Transcription</keyword>
<evidence type="ECO:0000256" key="6">
    <source>
        <dbReference type="ARBA" id="ARBA00023015"/>
    </source>
</evidence>
<dbReference type="InterPro" id="IPR003523">
    <property type="entry name" value="Transcription_factor_COE"/>
</dbReference>
<dbReference type="Gene3D" id="2.60.40.3180">
    <property type="entry name" value="Transcription factor COE1, DNA-binding domain"/>
    <property type="match status" value="1"/>
</dbReference>
<keyword evidence="3 10" id="KW-0479">Metal-binding</keyword>
<comment type="similarity">
    <text evidence="2 10">Belongs to the COE family.</text>
</comment>
<evidence type="ECO:0000259" key="12">
    <source>
        <dbReference type="SMART" id="SM00429"/>
    </source>
</evidence>
<dbReference type="InterPro" id="IPR002909">
    <property type="entry name" value="IPT_dom"/>
</dbReference>
<dbReference type="PROSITE" id="PS01345">
    <property type="entry name" value="COE"/>
    <property type="match status" value="1"/>
</dbReference>
<dbReference type="Proteomes" id="UP000310200">
    <property type="component" value="Unassembled WGS sequence"/>
</dbReference>
<evidence type="ECO:0000313" key="13">
    <source>
        <dbReference type="EMBL" id="TGZ51293.1"/>
    </source>
</evidence>
<feature type="region of interest" description="Disordered" evidence="11">
    <location>
        <begin position="722"/>
        <end position="745"/>
    </location>
</feature>
<feature type="compositionally biased region" description="Basic and acidic residues" evidence="11">
    <location>
        <begin position="182"/>
        <end position="201"/>
    </location>
</feature>
<evidence type="ECO:0000313" key="14">
    <source>
        <dbReference type="Proteomes" id="UP000310200"/>
    </source>
</evidence>
<evidence type="ECO:0000256" key="10">
    <source>
        <dbReference type="RuleBase" id="RU004489"/>
    </source>
</evidence>
<accession>A0A4S2KNE7</accession>
<evidence type="ECO:0000256" key="8">
    <source>
        <dbReference type="ARBA" id="ARBA00023163"/>
    </source>
</evidence>
<dbReference type="Pfam" id="PF16423">
    <property type="entry name" value="COE1_HLH"/>
    <property type="match status" value="1"/>
</dbReference>
<dbReference type="InterPro" id="IPR032200">
    <property type="entry name" value="COE_DBD"/>
</dbReference>
<keyword evidence="4 10" id="KW-0863">Zinc-finger</keyword>
<keyword evidence="5 10" id="KW-0862">Zinc</keyword>
<dbReference type="GO" id="GO:0048731">
    <property type="term" value="P:system development"/>
    <property type="evidence" value="ECO:0007669"/>
    <property type="project" value="UniProtKB-ARBA"/>
</dbReference>
<reference evidence="13 14" key="1">
    <citation type="journal article" date="2019" name="Philos. Trans. R. Soc. Lond., B, Biol. Sci.">
        <title>Ant behaviour and brain gene expression of defending hosts depend on the ecological success of the intruding social parasite.</title>
        <authorList>
            <person name="Kaur R."/>
            <person name="Stoldt M."/>
            <person name="Jongepier E."/>
            <person name="Feldmeyer B."/>
            <person name="Menzel F."/>
            <person name="Bornberg-Bauer E."/>
            <person name="Foitzik S."/>
        </authorList>
    </citation>
    <scope>NUCLEOTIDE SEQUENCE [LARGE SCALE GENOMIC DNA]</scope>
    <source>
        <tissue evidence="13">Whole body</tissue>
    </source>
</reference>
<dbReference type="GO" id="GO:0003677">
    <property type="term" value="F:DNA binding"/>
    <property type="evidence" value="ECO:0007669"/>
    <property type="project" value="UniProtKB-KW"/>
</dbReference>
<dbReference type="InterPro" id="IPR014756">
    <property type="entry name" value="Ig_E-set"/>
</dbReference>
<dbReference type="SUPFAM" id="SSF81296">
    <property type="entry name" value="E set domains"/>
    <property type="match status" value="1"/>
</dbReference>
<keyword evidence="10" id="KW-0217">Developmental protein</keyword>
<dbReference type="GO" id="GO:0008270">
    <property type="term" value="F:zinc ion binding"/>
    <property type="evidence" value="ECO:0007669"/>
    <property type="project" value="UniProtKB-KW"/>
</dbReference>
<dbReference type="InterPro" id="IPR013783">
    <property type="entry name" value="Ig-like_fold"/>
</dbReference>
<evidence type="ECO:0000256" key="5">
    <source>
        <dbReference type="ARBA" id="ARBA00022833"/>
    </source>
</evidence>
<organism evidence="13 14">
    <name type="scientific">Temnothorax longispinosus</name>
    <dbReference type="NCBI Taxonomy" id="300112"/>
    <lineage>
        <taxon>Eukaryota</taxon>
        <taxon>Metazoa</taxon>
        <taxon>Ecdysozoa</taxon>
        <taxon>Arthropoda</taxon>
        <taxon>Hexapoda</taxon>
        <taxon>Insecta</taxon>
        <taxon>Pterygota</taxon>
        <taxon>Neoptera</taxon>
        <taxon>Endopterygota</taxon>
        <taxon>Hymenoptera</taxon>
        <taxon>Apocrita</taxon>
        <taxon>Aculeata</taxon>
        <taxon>Formicoidea</taxon>
        <taxon>Formicidae</taxon>
        <taxon>Myrmicinae</taxon>
        <taxon>Temnothorax</taxon>
    </lineage>
</organism>
<dbReference type="FunFam" id="1.10.287.4280:FF:000001">
    <property type="entry name" value="transcription factor COE1 isoform X2"/>
    <property type="match status" value="1"/>
</dbReference>
<feature type="domain" description="IPT/TIG" evidence="12">
    <location>
        <begin position="537"/>
        <end position="621"/>
    </location>
</feature>
<dbReference type="InterPro" id="IPR018350">
    <property type="entry name" value="Transcription_factor_COE_CS"/>
</dbReference>
<feature type="region of interest" description="Disordered" evidence="11">
    <location>
        <begin position="153"/>
        <end position="219"/>
    </location>
</feature>
<protein>
    <submittedName>
        <fullName evidence="13">Transcription factor collier</fullName>
    </submittedName>
</protein>
<name>A0A4S2KNE7_9HYME</name>
<dbReference type="SMART" id="SM00429">
    <property type="entry name" value="IPT"/>
    <property type="match status" value="1"/>
</dbReference>
<dbReference type="InterPro" id="IPR038173">
    <property type="entry name" value="COE_DBD_sf"/>
</dbReference>
<feature type="region of interest" description="Disordered" evidence="11">
    <location>
        <begin position="760"/>
        <end position="796"/>
    </location>
</feature>
<dbReference type="Pfam" id="PF01833">
    <property type="entry name" value="TIG"/>
    <property type="match status" value="1"/>
</dbReference>
<feature type="compositionally biased region" description="Polar residues" evidence="11">
    <location>
        <begin position="66"/>
        <end position="80"/>
    </location>
</feature>
<feature type="region of interest" description="Disordered" evidence="11">
    <location>
        <begin position="41"/>
        <end position="83"/>
    </location>
</feature>
<evidence type="ECO:0000256" key="7">
    <source>
        <dbReference type="ARBA" id="ARBA00023125"/>
    </source>
</evidence>
<keyword evidence="6 10" id="KW-0805">Transcription regulation</keyword>
<dbReference type="AlphaFoldDB" id="A0A4S2KNE7"/>
<dbReference type="EMBL" id="QBLH01001727">
    <property type="protein sequence ID" value="TGZ51293.1"/>
    <property type="molecule type" value="Genomic_DNA"/>
</dbReference>
<evidence type="ECO:0000256" key="3">
    <source>
        <dbReference type="ARBA" id="ARBA00022723"/>
    </source>
</evidence>
<keyword evidence="7 10" id="KW-0238">DNA-binding</keyword>
<evidence type="ECO:0000256" key="11">
    <source>
        <dbReference type="SAM" id="MobiDB-lite"/>
    </source>
</evidence>
<dbReference type="Gene3D" id="2.60.40.10">
    <property type="entry name" value="Immunoglobulins"/>
    <property type="match status" value="1"/>
</dbReference>
<evidence type="ECO:0000256" key="1">
    <source>
        <dbReference type="ARBA" id="ARBA00004123"/>
    </source>
</evidence>